<accession>A0ABW5P4L8</accession>
<dbReference type="RefSeq" id="WP_386846050.1">
    <property type="nucleotide sequence ID" value="NZ_JBHUMK010000052.1"/>
</dbReference>
<gene>
    <name evidence="1" type="ORF">ACFSR9_11850</name>
</gene>
<organism evidence="1 2">
    <name type="scientific">Deinococcus taklimakanensis</name>
    <dbReference type="NCBI Taxonomy" id="536443"/>
    <lineage>
        <taxon>Bacteria</taxon>
        <taxon>Thermotogati</taxon>
        <taxon>Deinococcota</taxon>
        <taxon>Deinococci</taxon>
        <taxon>Deinococcales</taxon>
        <taxon>Deinococcaceae</taxon>
        <taxon>Deinococcus</taxon>
    </lineage>
</organism>
<keyword evidence="2" id="KW-1185">Reference proteome</keyword>
<dbReference type="Proteomes" id="UP001597475">
    <property type="component" value="Unassembled WGS sequence"/>
</dbReference>
<name>A0ABW5P4L8_9DEIO</name>
<evidence type="ECO:0000313" key="1">
    <source>
        <dbReference type="EMBL" id="MFD2610125.1"/>
    </source>
</evidence>
<comment type="caution">
    <text evidence="1">The sequence shown here is derived from an EMBL/GenBank/DDBJ whole genome shotgun (WGS) entry which is preliminary data.</text>
</comment>
<protein>
    <submittedName>
        <fullName evidence="1">Uncharacterized protein</fullName>
    </submittedName>
</protein>
<dbReference type="EMBL" id="JBHUMK010000052">
    <property type="protein sequence ID" value="MFD2610125.1"/>
    <property type="molecule type" value="Genomic_DNA"/>
</dbReference>
<reference evidence="2" key="1">
    <citation type="journal article" date="2019" name="Int. J. Syst. Evol. Microbiol.">
        <title>The Global Catalogue of Microorganisms (GCM) 10K type strain sequencing project: providing services to taxonomists for standard genome sequencing and annotation.</title>
        <authorList>
            <consortium name="The Broad Institute Genomics Platform"/>
            <consortium name="The Broad Institute Genome Sequencing Center for Infectious Disease"/>
            <person name="Wu L."/>
            <person name="Ma J."/>
        </authorList>
    </citation>
    <scope>NUCLEOTIDE SEQUENCE [LARGE SCALE GENOMIC DNA]</scope>
    <source>
        <strain evidence="2">KCTC 33842</strain>
    </source>
</reference>
<sequence>MTHPVQQPAQNLVTLDAKYPDARWFVRVGEDGDFAGPCDTPAETLARLCTDWNTNIDQVLEDYDGQITVGMWTEDAIYLRHLDALVQAGVPEAKARELVAELKRTQSEALEAVHAEEAWFGWTPVYDVQDDGTLTLAVTL</sequence>
<evidence type="ECO:0000313" key="2">
    <source>
        <dbReference type="Proteomes" id="UP001597475"/>
    </source>
</evidence>
<proteinExistence type="predicted"/>